<dbReference type="SUPFAM" id="SSF51905">
    <property type="entry name" value="FAD/NAD(P)-binding domain"/>
    <property type="match status" value="1"/>
</dbReference>
<dbReference type="EC" id="1.4.99.5" evidence="3"/>
<accession>A0A2S9YP06</accession>
<dbReference type="Gene3D" id="3.50.50.60">
    <property type="entry name" value="FAD/NAD(P)-binding domain"/>
    <property type="match status" value="3"/>
</dbReference>
<dbReference type="PIRSF" id="PIRSF037495">
    <property type="entry name" value="Opine_OX_OoxA/HcnB"/>
    <property type="match status" value="1"/>
</dbReference>
<dbReference type="RefSeq" id="WP_106090462.1">
    <property type="nucleotide sequence ID" value="NZ_PVNL01000066.1"/>
</dbReference>
<dbReference type="EMBL" id="PVNL01000066">
    <property type="protein sequence ID" value="PRQ06817.1"/>
    <property type="molecule type" value="Genomic_DNA"/>
</dbReference>
<dbReference type="InterPro" id="IPR023753">
    <property type="entry name" value="FAD/NAD-binding_dom"/>
</dbReference>
<evidence type="ECO:0000256" key="1">
    <source>
        <dbReference type="ARBA" id="ARBA00023002"/>
    </source>
</evidence>
<dbReference type="InterPro" id="IPR041854">
    <property type="entry name" value="BFD-like_2Fe2S-bd_dom_sf"/>
</dbReference>
<evidence type="ECO:0000313" key="3">
    <source>
        <dbReference type="EMBL" id="PRQ06817.1"/>
    </source>
</evidence>
<dbReference type="Gene3D" id="1.10.10.1100">
    <property type="entry name" value="BFD-like [2Fe-2S]-binding domain"/>
    <property type="match status" value="1"/>
</dbReference>
<dbReference type="PRINTS" id="PR00368">
    <property type="entry name" value="FADPNR"/>
</dbReference>
<name>A0A2S9YP06_9BACT</name>
<feature type="domain" description="FAD/NAD(P)-binding" evidence="2">
    <location>
        <begin position="7"/>
        <end position="283"/>
    </location>
</feature>
<proteinExistence type="predicted"/>
<reference evidence="3 4" key="1">
    <citation type="submission" date="2018-03" db="EMBL/GenBank/DDBJ databases">
        <title>Draft Genome Sequences of the Obligatory Marine Myxobacteria Enhygromyxa salina SWB007.</title>
        <authorList>
            <person name="Poehlein A."/>
            <person name="Moghaddam J.A."/>
            <person name="Harms H."/>
            <person name="Alanjari M."/>
            <person name="Koenig G.M."/>
            <person name="Daniel R."/>
            <person name="Schaeberle T.F."/>
        </authorList>
    </citation>
    <scope>NUCLEOTIDE SEQUENCE [LARGE SCALE GENOMIC DNA]</scope>
    <source>
        <strain evidence="3 4">SWB007</strain>
    </source>
</reference>
<dbReference type="GO" id="GO:0050622">
    <property type="term" value="F:glycine dehydrogenase (cyanide-forming) activity"/>
    <property type="evidence" value="ECO:0007669"/>
    <property type="project" value="UniProtKB-EC"/>
</dbReference>
<dbReference type="InterPro" id="IPR017224">
    <property type="entry name" value="Opine_Oxase_asu/HCN_bsu"/>
</dbReference>
<dbReference type="OrthoDB" id="9801699at2"/>
<protein>
    <submittedName>
        <fullName evidence="3">Hydrogen cyanide synthase subunit HcnB</fullName>
        <ecNumber evidence="3">1.4.99.5</ecNumber>
    </submittedName>
</protein>
<comment type="caution">
    <text evidence="3">The sequence shown here is derived from an EMBL/GenBank/DDBJ whole genome shotgun (WGS) entry which is preliminary data.</text>
</comment>
<dbReference type="InterPro" id="IPR036188">
    <property type="entry name" value="FAD/NAD-bd_sf"/>
</dbReference>
<dbReference type="InterPro" id="IPR051691">
    <property type="entry name" value="Metab_Enz_Cyan_OpOx_G3PDH"/>
</dbReference>
<organism evidence="3 4">
    <name type="scientific">Enhygromyxa salina</name>
    <dbReference type="NCBI Taxonomy" id="215803"/>
    <lineage>
        <taxon>Bacteria</taxon>
        <taxon>Pseudomonadati</taxon>
        <taxon>Myxococcota</taxon>
        <taxon>Polyangia</taxon>
        <taxon>Nannocystales</taxon>
        <taxon>Nannocystaceae</taxon>
        <taxon>Enhygromyxa</taxon>
    </lineage>
</organism>
<sequence length="430" mass="45133">MLDRQADVCVVGAGPAGLAAAVTAAEAGARVIMLDQAPSPGGQIWRRDFDAPPPAAACAWLERAEAAGDRLERLHGAAVVDGSLEPTTLVTSSRAGALRITAAKLVIACGATERFLPFPGWTLPGVVGVGALQAFAKQGLPVAGRELVIAGTGPLLLAVAADMIQRGAKIMAIVEQSPRRKLMGLGASALRHPSKRRQAVGLAARLATVTQHFGAWPVAAEGRDAVTHVIIDRERALGRREQIRLRCDLLACSFGLVPETRLAALLGLEIRDTAIVTDTHQRAMLASSQPVGPAKLAVLAAGECCGIGGVDLALIEGEIAGLVAADRTPPPALLDRRDQERGFAARLDSCYSLRPELRELPAPSTIVCRCEGVVLERLRGFADPRAAKLQTRCGMGPCQGRVCGPATQTLFGWAQDRPRAPLSPIPIDQL</sequence>
<evidence type="ECO:0000259" key="2">
    <source>
        <dbReference type="Pfam" id="PF07992"/>
    </source>
</evidence>
<keyword evidence="1 3" id="KW-0560">Oxidoreductase</keyword>
<gene>
    <name evidence="3" type="primary">hcnB_2</name>
    <name evidence="3" type="ORF">ENSA7_34770</name>
</gene>
<dbReference type="PRINTS" id="PR00411">
    <property type="entry name" value="PNDRDTASEI"/>
</dbReference>
<evidence type="ECO:0000313" key="4">
    <source>
        <dbReference type="Proteomes" id="UP000238823"/>
    </source>
</evidence>
<dbReference type="PANTHER" id="PTHR42949">
    <property type="entry name" value="ANAEROBIC GLYCEROL-3-PHOSPHATE DEHYDROGENASE SUBUNIT B"/>
    <property type="match status" value="1"/>
</dbReference>
<dbReference type="Proteomes" id="UP000238823">
    <property type="component" value="Unassembled WGS sequence"/>
</dbReference>
<dbReference type="AlphaFoldDB" id="A0A2S9YP06"/>
<dbReference type="PANTHER" id="PTHR42949:SF3">
    <property type="entry name" value="ANAEROBIC GLYCEROL-3-PHOSPHATE DEHYDROGENASE SUBUNIT B"/>
    <property type="match status" value="1"/>
</dbReference>
<dbReference type="Pfam" id="PF07992">
    <property type="entry name" value="Pyr_redox_2"/>
    <property type="match status" value="1"/>
</dbReference>